<name>D6CPT0_THIA3</name>
<dbReference type="KEGG" id="thi:THI_1321"/>
<dbReference type="AlphaFoldDB" id="D6CPT0"/>
<dbReference type="InterPro" id="IPR050090">
    <property type="entry name" value="Tyrosine_recombinase_XerCD"/>
</dbReference>
<evidence type="ECO:0000313" key="8">
    <source>
        <dbReference type="EMBL" id="CQR34772.1"/>
    </source>
</evidence>
<keyword evidence="10" id="KW-1185">Reference proteome</keyword>
<reference evidence="7" key="3">
    <citation type="submission" date="2010-07" db="EMBL/GenBank/DDBJ databases">
        <authorList>
            <person name="Genoscope - CEA"/>
        </authorList>
    </citation>
    <scope>NUCLEOTIDE SEQUENCE</scope>
    <source>
        <strain evidence="7">3As</strain>
    </source>
</reference>
<feature type="compositionally biased region" description="Basic residues" evidence="5">
    <location>
        <begin position="397"/>
        <end position="407"/>
    </location>
</feature>
<comment type="similarity">
    <text evidence="1">Belongs to the 'phage' integrase family.</text>
</comment>
<reference evidence="9" key="2">
    <citation type="journal article" date="2010" name="PLoS Genet.">
        <title>Structure, function, and evolution of the Thiomonas spp. genome.</title>
        <authorList>
            <person name="Arsene-Ploetze F."/>
            <person name="Koechler S."/>
            <person name="Marchal M."/>
            <person name="Coppee J.Y."/>
            <person name="Chandler M."/>
            <person name="Bonnefoy V."/>
            <person name="Brochier-Armanet C."/>
            <person name="Barakat M."/>
            <person name="Barbe V."/>
            <person name="Battaglia-Brunet F."/>
            <person name="Bruneel O."/>
            <person name="Bryan C.G."/>
            <person name="Cleiss-Arnold J."/>
            <person name="Cruveiller S."/>
            <person name="Erhardt M."/>
            <person name="Heinrich-Salmeron A."/>
            <person name="Hommais F."/>
            <person name="Joulian C."/>
            <person name="Krin E."/>
            <person name="Lieutaud A."/>
            <person name="Lievremont D."/>
            <person name="Michel C."/>
            <person name="Muller D."/>
            <person name="Ortet P."/>
            <person name="Proux C."/>
            <person name="Siguier P."/>
            <person name="Roche D."/>
            <person name="Rouy Z."/>
            <person name="Salvignol G."/>
            <person name="Slyemi D."/>
            <person name="Talla E."/>
            <person name="Weiss S."/>
            <person name="Weissenbach J."/>
            <person name="Medigue C."/>
            <person name="Bertin P.N."/>
        </authorList>
    </citation>
    <scope>NUCLEOTIDE SEQUENCE [LARGE SCALE GENOMIC DNA]</scope>
    <source>
        <strain evidence="9">DSM 22701 / CIP 110005 / 3As</strain>
    </source>
</reference>
<dbReference type="PROSITE" id="PS51898">
    <property type="entry name" value="TYR_RECOMBINASE"/>
    <property type="match status" value="1"/>
</dbReference>
<evidence type="ECO:0000256" key="2">
    <source>
        <dbReference type="ARBA" id="ARBA00022908"/>
    </source>
</evidence>
<dbReference type="Pfam" id="PF00589">
    <property type="entry name" value="Phage_integrase"/>
    <property type="match status" value="1"/>
</dbReference>
<evidence type="ECO:0000256" key="3">
    <source>
        <dbReference type="ARBA" id="ARBA00023125"/>
    </source>
</evidence>
<dbReference type="HOGENOM" id="CLU_611024_0_0_4"/>
<dbReference type="PANTHER" id="PTHR30349:SF64">
    <property type="entry name" value="PROPHAGE INTEGRASE INTD-RELATED"/>
    <property type="match status" value="1"/>
</dbReference>
<evidence type="ECO:0000256" key="1">
    <source>
        <dbReference type="ARBA" id="ARBA00008857"/>
    </source>
</evidence>
<dbReference type="GO" id="GO:0003677">
    <property type="term" value="F:DNA binding"/>
    <property type="evidence" value="ECO:0007669"/>
    <property type="project" value="UniProtKB-KW"/>
</dbReference>
<dbReference type="Proteomes" id="UP000078599">
    <property type="component" value="Unassembled WGS sequence"/>
</dbReference>
<dbReference type="eggNOG" id="COG0582">
    <property type="taxonomic scope" value="Bacteria"/>
</dbReference>
<evidence type="ECO:0000256" key="5">
    <source>
        <dbReference type="SAM" id="MobiDB-lite"/>
    </source>
</evidence>
<evidence type="ECO:0000256" key="4">
    <source>
        <dbReference type="ARBA" id="ARBA00023172"/>
    </source>
</evidence>
<evidence type="ECO:0000313" key="10">
    <source>
        <dbReference type="Proteomes" id="UP000078599"/>
    </source>
</evidence>
<dbReference type="PANTHER" id="PTHR30349">
    <property type="entry name" value="PHAGE INTEGRASE-RELATED"/>
    <property type="match status" value="1"/>
</dbReference>
<accession>D6CPT0</accession>
<dbReference type="CDD" id="cd00796">
    <property type="entry name" value="INT_Rci_Hp1_C"/>
    <property type="match status" value="1"/>
</dbReference>
<reference key="1">
    <citation type="submission" date="2009-07" db="EMBL/GenBank/DDBJ databases">
        <authorList>
            <person name="Genoscope - CEA"/>
        </authorList>
    </citation>
    <scope>NUCLEOTIDE SEQUENCE</scope>
    <source>
        <strain>3As</strain>
    </source>
</reference>
<organism evidence="7 9">
    <name type="scientific">Thiomonas arsenitoxydans (strain DSM 22701 / CIP 110005 / 3As)</name>
    <dbReference type="NCBI Taxonomy" id="426114"/>
    <lineage>
        <taxon>Bacteria</taxon>
        <taxon>Pseudomonadati</taxon>
        <taxon>Pseudomonadota</taxon>
        <taxon>Betaproteobacteria</taxon>
        <taxon>Burkholderiales</taxon>
        <taxon>Thiomonas</taxon>
    </lineage>
</organism>
<dbReference type="GO" id="GO:0015074">
    <property type="term" value="P:DNA integration"/>
    <property type="evidence" value="ECO:0007669"/>
    <property type="project" value="UniProtKB-KW"/>
</dbReference>
<keyword evidence="3" id="KW-0238">DNA-binding</keyword>
<evidence type="ECO:0000259" key="6">
    <source>
        <dbReference type="PROSITE" id="PS51898"/>
    </source>
</evidence>
<keyword evidence="2" id="KW-0229">DNA integration</keyword>
<gene>
    <name evidence="7" type="ordered locus">THI_1321</name>
    <name evidence="8" type="ORF">THICB1_40046</name>
</gene>
<protein>
    <submittedName>
        <fullName evidence="7">Phage integrase</fullName>
    </submittedName>
</protein>
<dbReference type="Proteomes" id="UP000002372">
    <property type="component" value="Chromosome"/>
</dbReference>
<dbReference type="InterPro" id="IPR010998">
    <property type="entry name" value="Integrase_recombinase_N"/>
</dbReference>
<dbReference type="InterPro" id="IPR011010">
    <property type="entry name" value="DNA_brk_join_enz"/>
</dbReference>
<proteinExistence type="inferred from homology"/>
<dbReference type="GO" id="GO:0006310">
    <property type="term" value="P:DNA recombination"/>
    <property type="evidence" value="ECO:0007669"/>
    <property type="project" value="UniProtKB-KW"/>
</dbReference>
<keyword evidence="4" id="KW-0233">DNA recombination</keyword>
<evidence type="ECO:0000313" key="9">
    <source>
        <dbReference type="Proteomes" id="UP000002372"/>
    </source>
</evidence>
<sequence length="448" mass="49824">MKPFQIKGRAGWHAEVHLPDGRTACKKFQYEKEARAWLSSEQARVDATPEAAFGGPARVTLGALLVEYAQLKTLVKDGFQAEIDRINHYITAAGYPALAVECDAQGRRSLCLKSADKVVPAGWQRHLDARLAKSARTYAKIHALGATLCSRITTADMEQLKTTMLADGLSESTVQKEIALLKSCFNVAITTWKWTLFENPCVGVKLRTGDKRFVTVGSAEIERLVQALSECDNPQIWPLVELAMCSAMRKGSLLKLRWDKIDFEGRKATIWAKGRLAEIPLSRRSVEVLARVPRLHAERVFPLRSNAVDMAWDGVRIKAGLPTLPFRDLRHIAPTYYARKGATVTAIKHLLGHTSTRMAEVYVDMTCTDVVDELDRLDAQSGPGSTVLPPQYDPQGPRKHPRARRRAHVDTSDAQRPAVGESLVQRPPAPQPAPDNIVRLDQYQRRSA</sequence>
<dbReference type="RefSeq" id="WP_013105351.1">
    <property type="nucleotide sequence ID" value="NC_014145.1"/>
</dbReference>
<evidence type="ECO:0000313" key="7">
    <source>
        <dbReference type="EMBL" id="CAZ88010.1"/>
    </source>
</evidence>
<dbReference type="InterPro" id="IPR013762">
    <property type="entry name" value="Integrase-like_cat_sf"/>
</dbReference>
<feature type="region of interest" description="Disordered" evidence="5">
    <location>
        <begin position="378"/>
        <end position="448"/>
    </location>
</feature>
<dbReference type="EMBL" id="CTRI01000026">
    <property type="protein sequence ID" value="CQR34772.1"/>
    <property type="molecule type" value="Genomic_DNA"/>
</dbReference>
<dbReference type="Gene3D" id="1.10.150.130">
    <property type="match status" value="1"/>
</dbReference>
<dbReference type="EMBL" id="FP475956">
    <property type="protein sequence ID" value="CAZ88010.1"/>
    <property type="molecule type" value="Genomic_DNA"/>
</dbReference>
<dbReference type="OrthoDB" id="662444at2"/>
<dbReference type="Gene3D" id="1.10.443.10">
    <property type="entry name" value="Intergrase catalytic core"/>
    <property type="match status" value="1"/>
</dbReference>
<dbReference type="SUPFAM" id="SSF56349">
    <property type="entry name" value="DNA breaking-rejoining enzymes"/>
    <property type="match status" value="1"/>
</dbReference>
<reference evidence="8 10" key="4">
    <citation type="submission" date="2015-03" db="EMBL/GenBank/DDBJ databases">
        <authorList>
            <person name="Regsiter A."/>
            <person name="william w."/>
        </authorList>
    </citation>
    <scope>NUCLEOTIDE SEQUENCE [LARGE SCALE GENOMIC DNA]</scope>
    <source>
        <strain evidence="8 10">CB1</strain>
    </source>
</reference>
<dbReference type="InterPro" id="IPR002104">
    <property type="entry name" value="Integrase_catalytic"/>
</dbReference>
<feature type="domain" description="Tyr recombinase" evidence="6">
    <location>
        <begin position="209"/>
        <end position="375"/>
    </location>
</feature>